<dbReference type="Proteomes" id="UP001501102">
    <property type="component" value="Unassembled WGS sequence"/>
</dbReference>
<reference evidence="1 2" key="1">
    <citation type="journal article" date="2019" name="Int. J. Syst. Evol. Microbiol.">
        <title>The Global Catalogue of Microorganisms (GCM) 10K type strain sequencing project: providing services to taxonomists for standard genome sequencing and annotation.</title>
        <authorList>
            <consortium name="The Broad Institute Genomics Platform"/>
            <consortium name="The Broad Institute Genome Sequencing Center for Infectious Disease"/>
            <person name="Wu L."/>
            <person name="Ma J."/>
        </authorList>
    </citation>
    <scope>NUCLEOTIDE SEQUENCE [LARGE SCALE GENOMIC DNA]</scope>
    <source>
        <strain evidence="1 2">JCM 4087</strain>
    </source>
</reference>
<protein>
    <submittedName>
        <fullName evidence="1">Uncharacterized protein</fullName>
    </submittedName>
</protein>
<dbReference type="EMBL" id="BAAAXZ010000052">
    <property type="protein sequence ID" value="GAA2919045.1"/>
    <property type="molecule type" value="Genomic_DNA"/>
</dbReference>
<comment type="caution">
    <text evidence="1">The sequence shown here is derived from an EMBL/GenBank/DDBJ whole genome shotgun (WGS) entry which is preliminary data.</text>
</comment>
<organism evidence="1 2">
    <name type="scientific">Streptomyces thioluteus</name>
    <dbReference type="NCBI Taxonomy" id="66431"/>
    <lineage>
        <taxon>Bacteria</taxon>
        <taxon>Bacillati</taxon>
        <taxon>Actinomycetota</taxon>
        <taxon>Actinomycetes</taxon>
        <taxon>Kitasatosporales</taxon>
        <taxon>Streptomycetaceae</taxon>
        <taxon>Streptomyces</taxon>
    </lineage>
</organism>
<name>A0ABN3WJS6_STRTU</name>
<keyword evidence="2" id="KW-1185">Reference proteome</keyword>
<evidence type="ECO:0000313" key="1">
    <source>
        <dbReference type="EMBL" id="GAA2919045.1"/>
    </source>
</evidence>
<sequence length="84" mass="9006">MSRLDVTERCAALRSCDGDRAQGERARLRGVGRRGGVLAWEAPAVAAPIAAATETAMTTRVAPLRLFDLLMGVPPWDGAWSVRT</sequence>
<gene>
    <name evidence="1" type="ORF">GCM10020221_14150</name>
</gene>
<proteinExistence type="predicted"/>
<evidence type="ECO:0000313" key="2">
    <source>
        <dbReference type="Proteomes" id="UP001501102"/>
    </source>
</evidence>
<accession>A0ABN3WJS6</accession>